<reference evidence="1 2" key="1">
    <citation type="submission" date="2016-10" db="EMBL/GenBank/DDBJ databases">
        <authorList>
            <person name="de Groot N.N."/>
        </authorList>
    </citation>
    <scope>NUCLEOTIDE SEQUENCE [LARGE SCALE GENOMIC DNA]</scope>
    <source>
        <strain evidence="1 2">CGMCC 1.9156</strain>
    </source>
</reference>
<evidence type="ECO:0000313" key="1">
    <source>
        <dbReference type="EMBL" id="SFF44549.1"/>
    </source>
</evidence>
<dbReference type="AlphaFoldDB" id="A0A1I2IQJ6"/>
<dbReference type="EMBL" id="FONW01000006">
    <property type="protein sequence ID" value="SFF44549.1"/>
    <property type="molecule type" value="Genomic_DNA"/>
</dbReference>
<dbReference type="STRING" id="655355.SAMN05216283_106186"/>
<evidence type="ECO:0000313" key="2">
    <source>
        <dbReference type="Proteomes" id="UP000198964"/>
    </source>
</evidence>
<protein>
    <submittedName>
        <fullName evidence="1">Uncharacterized protein</fullName>
    </submittedName>
</protein>
<name>A0A1I2IQJ6_9BACT</name>
<organism evidence="1 2">
    <name type="scientific">Sunxiuqinia elliptica</name>
    <dbReference type="NCBI Taxonomy" id="655355"/>
    <lineage>
        <taxon>Bacteria</taxon>
        <taxon>Pseudomonadati</taxon>
        <taxon>Bacteroidota</taxon>
        <taxon>Bacteroidia</taxon>
        <taxon>Marinilabiliales</taxon>
        <taxon>Prolixibacteraceae</taxon>
        <taxon>Sunxiuqinia</taxon>
    </lineage>
</organism>
<accession>A0A1I2IQJ6</accession>
<proteinExistence type="predicted"/>
<sequence>MIDSVLVYSFAHLLHGSSSYLFKQKGVWLYLYT</sequence>
<gene>
    <name evidence="1" type="ORF">SAMN05216283_106186</name>
</gene>
<dbReference type="Proteomes" id="UP000198964">
    <property type="component" value="Unassembled WGS sequence"/>
</dbReference>
<keyword evidence="2" id="KW-1185">Reference proteome</keyword>